<dbReference type="GeneTree" id="ENSGT00390000007879"/>
<dbReference type="FunCoup" id="F7EQN1">
    <property type="interactions" value="934"/>
</dbReference>
<comment type="pathway">
    <text evidence="3">Protein modification; protein glycosylation.</text>
</comment>
<dbReference type="PROSITE" id="PS01066">
    <property type="entry name" value="UPP_SYNTHASE"/>
    <property type="match status" value="1"/>
</dbReference>
<evidence type="ECO:0000256" key="11">
    <source>
        <dbReference type="ARBA" id="ARBA00023098"/>
    </source>
</evidence>
<keyword evidence="19" id="KW-1185">Reference proteome</keyword>
<evidence type="ECO:0000256" key="8">
    <source>
        <dbReference type="ARBA" id="ARBA00022723"/>
    </source>
</evidence>
<comment type="subunit">
    <text evidence="15">The active dehydrodolichyl diphosphate synthase complex is a heterotetramer composed of a dimer of heterodimer of DHDDS and NUS1. Interacts with NPC2.</text>
</comment>
<keyword evidence="9" id="KW-0256">Endoplasmic reticulum</keyword>
<dbReference type="InterPro" id="IPR018520">
    <property type="entry name" value="UPP_synth-like_CS"/>
</dbReference>
<dbReference type="PANTHER" id="PTHR10291:SF43">
    <property type="entry name" value="DEHYDRODOLICHYL DIPHOSPHATE SYNTHASE COMPLEX SUBUNIT DHDDS"/>
    <property type="match status" value="1"/>
</dbReference>
<evidence type="ECO:0000256" key="3">
    <source>
        <dbReference type="ARBA" id="ARBA00004922"/>
    </source>
</evidence>
<dbReference type="Gene3D" id="3.40.1180.10">
    <property type="entry name" value="Decaprenyl diphosphate synthase-like"/>
    <property type="match status" value="2"/>
</dbReference>
<evidence type="ECO:0000256" key="12">
    <source>
        <dbReference type="ARBA" id="ARBA00023136"/>
    </source>
</evidence>
<reference evidence="18" key="1">
    <citation type="submission" date="2025-08" db="UniProtKB">
        <authorList>
            <consortium name="Ensembl"/>
        </authorList>
    </citation>
    <scope>IDENTIFICATION</scope>
    <source>
        <strain evidence="18">Glennie</strain>
    </source>
</reference>
<evidence type="ECO:0000256" key="17">
    <source>
        <dbReference type="SAM" id="MobiDB-lite"/>
    </source>
</evidence>
<accession>F7EQN1</accession>
<evidence type="ECO:0000313" key="19">
    <source>
        <dbReference type="Proteomes" id="UP000002279"/>
    </source>
</evidence>
<keyword evidence="10" id="KW-0460">Magnesium</keyword>
<comment type="function">
    <text evidence="14">With NUS1, forms the dehydrodolichyl diphosphate synthase (DDS) complex, an essential component of the dolichol monophosphate (Dol-P) biosynthetic machinery. Both subunits contribute to enzymatic activity, i.e. condensation of multiple copies of isopentenyl pyrophosphate (IPP) to farnesyl pyrophosphate (FPP) to produce dehydrodolichyl diphosphate (Dedol-PP), a precursor of dolichol phosphate which is utilized as a sugar carrier in protein glycosylation in the endoplasmic reticulum (ER). Synthesizes long-chain polyprenols, mostly of C95 and C100 chain length. Regulates the glycosylation and stability of nascent NPC2, thereby promoting trafficking of LDL-derived cholesterol.</text>
</comment>
<dbReference type="Bgee" id="ENSOANG00000006912">
    <property type="expression patterns" value="Expressed in cerebellum and 7 other cell types or tissues"/>
</dbReference>
<keyword evidence="7" id="KW-0808">Transferase</keyword>
<dbReference type="InterPro" id="IPR036424">
    <property type="entry name" value="UPP_synth-like_sf"/>
</dbReference>
<evidence type="ECO:0000256" key="7">
    <source>
        <dbReference type="ARBA" id="ARBA00022679"/>
    </source>
</evidence>
<name>F7EQN1_ORNAN</name>
<feature type="region of interest" description="Disordered" evidence="17">
    <location>
        <begin position="259"/>
        <end position="278"/>
    </location>
</feature>
<comment type="subcellular location">
    <subcellularLocation>
        <location evidence="2">Endoplasmic reticulum membrane</location>
        <topology evidence="2">Peripheral membrane protein</topology>
    </subcellularLocation>
</comment>
<dbReference type="PANTHER" id="PTHR10291">
    <property type="entry name" value="DEHYDRODOLICHYL DIPHOSPHATE SYNTHASE FAMILY MEMBER"/>
    <property type="match status" value="1"/>
</dbReference>
<protein>
    <recommendedName>
        <fullName evidence="6">ditrans,polycis-polyprenyl diphosphate synthase [(2E,6E)-farnesyldiphosphate specific]</fullName>
        <ecNumber evidence="6">2.5.1.87</ecNumber>
    </recommendedName>
    <alternativeName>
        <fullName evidence="16">Cis-isoprenyltransferase</fullName>
    </alternativeName>
</protein>
<gene>
    <name evidence="18" type="primary">DHDDS</name>
</gene>
<evidence type="ECO:0000256" key="10">
    <source>
        <dbReference type="ARBA" id="ARBA00022842"/>
    </source>
</evidence>
<evidence type="ECO:0000256" key="1">
    <source>
        <dbReference type="ARBA" id="ARBA00001946"/>
    </source>
</evidence>
<feature type="region of interest" description="Disordered" evidence="17">
    <location>
        <begin position="1"/>
        <end position="37"/>
    </location>
</feature>
<evidence type="ECO:0000256" key="14">
    <source>
        <dbReference type="ARBA" id="ARBA00054429"/>
    </source>
</evidence>
<keyword evidence="12" id="KW-0472">Membrane</keyword>
<evidence type="ECO:0000256" key="6">
    <source>
        <dbReference type="ARBA" id="ARBA00012596"/>
    </source>
</evidence>
<dbReference type="InterPro" id="IPR001441">
    <property type="entry name" value="UPP_synth-like"/>
</dbReference>
<dbReference type="Pfam" id="PF01255">
    <property type="entry name" value="Prenyltransf"/>
    <property type="match status" value="2"/>
</dbReference>
<dbReference type="FunFam" id="3.40.1180.10:FF:000009">
    <property type="entry name" value="Alkyl transferase"/>
    <property type="match status" value="1"/>
</dbReference>
<evidence type="ECO:0000313" key="18">
    <source>
        <dbReference type="Ensembl" id="ENSOANP00000011019.3"/>
    </source>
</evidence>
<dbReference type="GO" id="GO:0045547">
    <property type="term" value="F:ditrans,polycis-polyprenyl diphosphate synthase [(2E,6E)-farnesyl diphosphate specific] activity"/>
    <property type="evidence" value="ECO:0007669"/>
    <property type="project" value="UniProtKB-EC"/>
</dbReference>
<reference evidence="18" key="2">
    <citation type="submission" date="2025-09" db="UniProtKB">
        <authorList>
            <consortium name="Ensembl"/>
        </authorList>
    </citation>
    <scope>IDENTIFICATION</scope>
    <source>
        <strain evidence="18">Glennie</strain>
    </source>
</reference>
<feature type="compositionally biased region" description="Gly residues" evidence="17">
    <location>
        <begin position="27"/>
        <end position="36"/>
    </location>
</feature>
<dbReference type="GO" id="GO:0016094">
    <property type="term" value="P:polyprenol biosynthetic process"/>
    <property type="evidence" value="ECO:0000318"/>
    <property type="project" value="GO_Central"/>
</dbReference>
<dbReference type="Ensembl" id="ENSOANT00000011021.3">
    <property type="protein sequence ID" value="ENSOANP00000011019.3"/>
    <property type="gene ID" value="ENSOANG00000006912.3"/>
</dbReference>
<feature type="region of interest" description="Disordered" evidence="17">
    <location>
        <begin position="339"/>
        <end position="393"/>
    </location>
</feature>
<comment type="catalytic activity">
    <reaction evidence="13">
        <text>n isopentenyl diphosphate + (2E,6E)-farnesyl diphosphate = a di-trans,poly-cis-polyprenyl diphosphate + n diphosphate</text>
        <dbReference type="Rhea" id="RHEA:53008"/>
        <dbReference type="Rhea" id="RHEA-COMP:19494"/>
        <dbReference type="ChEBI" id="CHEBI:33019"/>
        <dbReference type="ChEBI" id="CHEBI:128769"/>
        <dbReference type="ChEBI" id="CHEBI:136960"/>
        <dbReference type="ChEBI" id="CHEBI:175763"/>
        <dbReference type="EC" id="2.5.1.87"/>
    </reaction>
</comment>
<dbReference type="GO" id="GO:0005789">
    <property type="term" value="C:endoplasmic reticulum membrane"/>
    <property type="evidence" value="ECO:0007669"/>
    <property type="project" value="UniProtKB-SubCell"/>
</dbReference>
<dbReference type="HOGENOM" id="CLU_038505_0_4_1"/>
<keyword evidence="8" id="KW-0479">Metal-binding</keyword>
<dbReference type="SUPFAM" id="SSF64005">
    <property type="entry name" value="Undecaprenyl diphosphate synthase"/>
    <property type="match status" value="1"/>
</dbReference>
<dbReference type="eggNOG" id="KOG1602">
    <property type="taxonomic scope" value="Eukaryota"/>
</dbReference>
<dbReference type="InParanoid" id="F7EQN1"/>
<dbReference type="CDD" id="cd00475">
    <property type="entry name" value="Cis_IPPS"/>
    <property type="match status" value="1"/>
</dbReference>
<dbReference type="AlphaFoldDB" id="F7EQN1"/>
<evidence type="ECO:0000256" key="5">
    <source>
        <dbReference type="ARBA" id="ARBA00005432"/>
    </source>
</evidence>
<organism evidence="18 19">
    <name type="scientific">Ornithorhynchus anatinus</name>
    <name type="common">Duckbill platypus</name>
    <dbReference type="NCBI Taxonomy" id="9258"/>
    <lineage>
        <taxon>Eukaryota</taxon>
        <taxon>Metazoa</taxon>
        <taxon>Chordata</taxon>
        <taxon>Craniata</taxon>
        <taxon>Vertebrata</taxon>
        <taxon>Euteleostomi</taxon>
        <taxon>Mammalia</taxon>
        <taxon>Monotremata</taxon>
        <taxon>Ornithorhynchidae</taxon>
        <taxon>Ornithorhynchus</taxon>
    </lineage>
</organism>
<dbReference type="GO" id="GO:0005783">
    <property type="term" value="C:endoplasmic reticulum"/>
    <property type="evidence" value="ECO:0000318"/>
    <property type="project" value="GO_Central"/>
</dbReference>
<comment type="cofactor">
    <cofactor evidence="1">
        <name>Mg(2+)</name>
        <dbReference type="ChEBI" id="CHEBI:18420"/>
    </cofactor>
</comment>
<evidence type="ECO:0000256" key="15">
    <source>
        <dbReference type="ARBA" id="ARBA00065178"/>
    </source>
</evidence>
<sequence>MVAEGRAPWAHGHVASAGDRRRLSRDGGPGSCGPAGGTMSWIREGELSLIERLCANIIKAGPMPKHIAFIMDGNRRYAQKCQVERQQGHSQGFDKLAETLRWCLNLGVHEVTVYAFSIENFKRTKDEVDGLMDLARQKFTRLLEEQCFLNVCFAYTSRHEISNAVREMAWGVEQGLLKPSDVSEGLLDRCLYTNHSPDPDILIRTSGEVRLSDFLLWQTSHSCLVFQPMLWPEYTFWNLCEALLQFQVNHGVLQVRPQTLRPPATPPPTPRPQRQMAGPCPRSVAFIELSTNCTKRLGERSRVNKSVIPCPQQAYGFRAGKIAIRIDRTTDTDVRCRGARRGEEQRGQVRATEKGDGEKEREMRLSPGTPLGGGPSVRLRRPGESSSVGFEEGRAFRARGTTWAGDRRRQDERSEVCGLVCRTGAG</sequence>
<evidence type="ECO:0000256" key="16">
    <source>
        <dbReference type="ARBA" id="ARBA00083329"/>
    </source>
</evidence>
<dbReference type="EC" id="2.5.1.87" evidence="6"/>
<dbReference type="GO" id="GO:0046872">
    <property type="term" value="F:metal ion binding"/>
    <property type="evidence" value="ECO:0007669"/>
    <property type="project" value="UniProtKB-KW"/>
</dbReference>
<dbReference type="FunFam" id="3.40.1180.10:FF:000006">
    <property type="entry name" value="Alkyl transferase"/>
    <property type="match status" value="1"/>
</dbReference>
<proteinExistence type="inferred from homology"/>
<evidence type="ECO:0000256" key="13">
    <source>
        <dbReference type="ARBA" id="ARBA00047353"/>
    </source>
</evidence>
<keyword evidence="11" id="KW-0443">Lipid metabolism</keyword>
<dbReference type="STRING" id="9258.ENSOANP00000011019"/>
<evidence type="ECO:0000256" key="2">
    <source>
        <dbReference type="ARBA" id="ARBA00004406"/>
    </source>
</evidence>
<dbReference type="Proteomes" id="UP000002279">
    <property type="component" value="Unplaced"/>
</dbReference>
<feature type="compositionally biased region" description="Basic and acidic residues" evidence="17">
    <location>
        <begin position="339"/>
        <end position="364"/>
    </location>
</feature>
<dbReference type="GO" id="GO:1904423">
    <property type="term" value="C:dehydrodolichyl diphosphate synthase complex"/>
    <property type="evidence" value="ECO:0000318"/>
    <property type="project" value="GO_Central"/>
</dbReference>
<comment type="similarity">
    <text evidence="5">Belongs to the UPP synthase family.</text>
</comment>
<comment type="pathway">
    <text evidence="4">Lipid metabolism.</text>
</comment>
<evidence type="ECO:0000256" key="9">
    <source>
        <dbReference type="ARBA" id="ARBA00022824"/>
    </source>
</evidence>
<evidence type="ECO:0000256" key="4">
    <source>
        <dbReference type="ARBA" id="ARBA00005189"/>
    </source>
</evidence>